<evidence type="ECO:0000313" key="3">
    <source>
        <dbReference type="Proteomes" id="UP001595548"/>
    </source>
</evidence>
<dbReference type="RefSeq" id="WP_382415844.1">
    <property type="nucleotide sequence ID" value="NZ_AP031500.1"/>
</dbReference>
<name>A0ABV7HV51_9GAMM</name>
<evidence type="ECO:0000256" key="1">
    <source>
        <dbReference type="SAM" id="MobiDB-lite"/>
    </source>
</evidence>
<organism evidence="2 3">
    <name type="scientific">Gilvimarinus japonicus</name>
    <dbReference type="NCBI Taxonomy" id="1796469"/>
    <lineage>
        <taxon>Bacteria</taxon>
        <taxon>Pseudomonadati</taxon>
        <taxon>Pseudomonadota</taxon>
        <taxon>Gammaproteobacteria</taxon>
        <taxon>Cellvibrionales</taxon>
        <taxon>Cellvibrionaceae</taxon>
        <taxon>Gilvimarinus</taxon>
    </lineage>
</organism>
<dbReference type="Pfam" id="PF25759">
    <property type="entry name" value="HP1_ORF34"/>
    <property type="match status" value="1"/>
</dbReference>
<keyword evidence="3" id="KW-1185">Reference proteome</keyword>
<gene>
    <name evidence="2" type="ORF">ACFOEB_08545</name>
</gene>
<protein>
    <submittedName>
        <fullName evidence="2">Uncharacterized protein</fullName>
    </submittedName>
</protein>
<evidence type="ECO:0000313" key="2">
    <source>
        <dbReference type="EMBL" id="MFC3155247.1"/>
    </source>
</evidence>
<dbReference type="Proteomes" id="UP001595548">
    <property type="component" value="Unassembled WGS sequence"/>
</dbReference>
<dbReference type="EMBL" id="JBHRTL010000006">
    <property type="protein sequence ID" value="MFC3155247.1"/>
    <property type="molecule type" value="Genomic_DNA"/>
</dbReference>
<comment type="caution">
    <text evidence="2">The sequence shown here is derived from an EMBL/GenBank/DDBJ whole genome shotgun (WGS) entry which is preliminary data.</text>
</comment>
<feature type="region of interest" description="Disordered" evidence="1">
    <location>
        <begin position="128"/>
        <end position="159"/>
    </location>
</feature>
<sequence>MNLNEYKVPEYSLKVRGQMPYDSDPLGGQTSGSSRAHKGIKPKMLFVSLQIPMNEPVVLERLLAVAEATDAAGALVVYDLQDNTGNAMKIRQVQFGEVFTVSEKESVRAWDISFVLHEYYSVPEKKEQRMTTGDAPPQVAAGATVSGGEIESQSQEVKLSPSYWKAALDKLESYLDESNAEGAQ</sequence>
<dbReference type="InterPro" id="IPR057869">
    <property type="entry name" value="HP1_YO34"/>
</dbReference>
<proteinExistence type="predicted"/>
<reference evidence="3" key="1">
    <citation type="journal article" date="2019" name="Int. J. Syst. Evol. Microbiol.">
        <title>The Global Catalogue of Microorganisms (GCM) 10K type strain sequencing project: providing services to taxonomists for standard genome sequencing and annotation.</title>
        <authorList>
            <consortium name="The Broad Institute Genomics Platform"/>
            <consortium name="The Broad Institute Genome Sequencing Center for Infectious Disease"/>
            <person name="Wu L."/>
            <person name="Ma J."/>
        </authorList>
    </citation>
    <scope>NUCLEOTIDE SEQUENCE [LARGE SCALE GENOMIC DNA]</scope>
    <source>
        <strain evidence="3">KCTC 52141</strain>
    </source>
</reference>
<accession>A0ABV7HV51</accession>